<accession>A0ABS4ZE28</accession>
<name>A0ABS4ZE28_9ACTN</name>
<sequence>MTCHRLIRCEPSQLVRHASAVHGTVPDDPAPGHLKRWRYAEPPVGASTGWRTRLPDGSVLGWCLEVEPGANGALAHLTVAPVAGRLTLLPEAVQRLALIPFTERELTVLARAVEPVAA</sequence>
<evidence type="ECO:0000313" key="2">
    <source>
        <dbReference type="Proteomes" id="UP000758168"/>
    </source>
</evidence>
<reference evidence="1 2" key="1">
    <citation type="submission" date="2021-03" db="EMBL/GenBank/DDBJ databases">
        <title>Sequencing the genomes of 1000 actinobacteria strains.</title>
        <authorList>
            <person name="Klenk H.-P."/>
        </authorList>
    </citation>
    <scope>NUCLEOTIDE SEQUENCE [LARGE SCALE GENOMIC DNA]</scope>
    <source>
        <strain evidence="1 2">DSM 12936</strain>
    </source>
</reference>
<dbReference type="EMBL" id="JAGIOB010000001">
    <property type="protein sequence ID" value="MBP2418992.1"/>
    <property type="molecule type" value="Genomic_DNA"/>
</dbReference>
<dbReference type="RefSeq" id="WP_210059006.1">
    <property type="nucleotide sequence ID" value="NZ_BAAAMH010000011.1"/>
</dbReference>
<comment type="caution">
    <text evidence="1">The sequence shown here is derived from an EMBL/GenBank/DDBJ whole genome shotgun (WGS) entry which is preliminary data.</text>
</comment>
<keyword evidence="2" id="KW-1185">Reference proteome</keyword>
<dbReference type="Proteomes" id="UP000758168">
    <property type="component" value="Unassembled WGS sequence"/>
</dbReference>
<protein>
    <submittedName>
        <fullName evidence="1">Uncharacterized protein</fullName>
    </submittedName>
</protein>
<organism evidence="1 2">
    <name type="scientific">Microlunatus capsulatus</name>
    <dbReference type="NCBI Taxonomy" id="99117"/>
    <lineage>
        <taxon>Bacteria</taxon>
        <taxon>Bacillati</taxon>
        <taxon>Actinomycetota</taxon>
        <taxon>Actinomycetes</taxon>
        <taxon>Propionibacteriales</taxon>
        <taxon>Propionibacteriaceae</taxon>
        <taxon>Microlunatus</taxon>
    </lineage>
</organism>
<gene>
    <name evidence="1" type="ORF">JOF54_003914</name>
</gene>
<proteinExistence type="predicted"/>
<evidence type="ECO:0000313" key="1">
    <source>
        <dbReference type="EMBL" id="MBP2418992.1"/>
    </source>
</evidence>